<dbReference type="GO" id="GO:0020037">
    <property type="term" value="F:heme binding"/>
    <property type="evidence" value="ECO:0007669"/>
    <property type="project" value="InterPro"/>
</dbReference>
<dbReference type="PANTHER" id="PTHR47951:SF3">
    <property type="entry name" value="CYTOCHROME P450, FAMILY 706, SUBFAMILY A, POLYPEPTIDE 4"/>
    <property type="match status" value="1"/>
</dbReference>
<sequence>METHDVTKYLLMAALTITPLAFYLPWKARKEEGEARLPPGPRGLPLLGYLPFLKPDLHRCFADLAHTYGPIVGLRLGSRLCVVLSSPAAVKEALRDHDVIFANHDVPAVVLASVYEGQDMLWAPYGPHWRMLRKVSVRELLSPANIESLSSVRRWEVGRMLEEIHRGAGEPLALGDLVSAATMNATTMMLWGGRVAGEGNDLGREFREAMEEIIQRGGALNVSDFFPVLAWLDIQGLGQQMRRLSAWLDRIFDSIIGQRLNTMEGGEEGSEAAANKGRDFLQVMVELLTNGDSETPLTMMNVKALFLPIGLVRLP</sequence>
<protein>
    <submittedName>
        <fullName evidence="2">Uncharacterized protein</fullName>
    </submittedName>
</protein>
<name>A0A843U1J2_COLES</name>
<reference evidence="2" key="1">
    <citation type="submission" date="2017-07" db="EMBL/GenBank/DDBJ databases">
        <title>Taro Niue Genome Assembly and Annotation.</title>
        <authorList>
            <person name="Atibalentja N."/>
            <person name="Keating K."/>
            <person name="Fields C.J."/>
        </authorList>
    </citation>
    <scope>NUCLEOTIDE SEQUENCE</scope>
    <source>
        <strain evidence="2">Niue_2</strain>
        <tissue evidence="2">Leaf</tissue>
    </source>
</reference>
<dbReference type="InterPro" id="IPR036396">
    <property type="entry name" value="Cyt_P450_sf"/>
</dbReference>
<organism evidence="2 3">
    <name type="scientific">Colocasia esculenta</name>
    <name type="common">Wild taro</name>
    <name type="synonym">Arum esculentum</name>
    <dbReference type="NCBI Taxonomy" id="4460"/>
    <lineage>
        <taxon>Eukaryota</taxon>
        <taxon>Viridiplantae</taxon>
        <taxon>Streptophyta</taxon>
        <taxon>Embryophyta</taxon>
        <taxon>Tracheophyta</taxon>
        <taxon>Spermatophyta</taxon>
        <taxon>Magnoliopsida</taxon>
        <taxon>Liliopsida</taxon>
        <taxon>Araceae</taxon>
        <taxon>Aroideae</taxon>
        <taxon>Colocasieae</taxon>
        <taxon>Colocasia</taxon>
    </lineage>
</organism>
<dbReference type="EMBL" id="NMUH01000201">
    <property type="protein sequence ID" value="MQL74329.1"/>
    <property type="molecule type" value="Genomic_DNA"/>
</dbReference>
<keyword evidence="1" id="KW-0812">Transmembrane</keyword>
<keyword evidence="1" id="KW-1133">Transmembrane helix</keyword>
<keyword evidence="3" id="KW-1185">Reference proteome</keyword>
<dbReference type="OrthoDB" id="687266at2759"/>
<dbReference type="AlphaFoldDB" id="A0A843U1J2"/>
<dbReference type="InterPro" id="IPR001128">
    <property type="entry name" value="Cyt_P450"/>
</dbReference>
<dbReference type="SUPFAM" id="SSF48264">
    <property type="entry name" value="Cytochrome P450"/>
    <property type="match status" value="1"/>
</dbReference>
<keyword evidence="1" id="KW-0472">Membrane</keyword>
<accession>A0A843U1J2</accession>
<dbReference type="Gene3D" id="1.10.630.10">
    <property type="entry name" value="Cytochrome P450"/>
    <property type="match status" value="1"/>
</dbReference>
<evidence type="ECO:0000313" key="3">
    <source>
        <dbReference type="Proteomes" id="UP000652761"/>
    </source>
</evidence>
<gene>
    <name evidence="2" type="ORF">Taro_006669</name>
</gene>
<dbReference type="GO" id="GO:0005506">
    <property type="term" value="F:iron ion binding"/>
    <property type="evidence" value="ECO:0007669"/>
    <property type="project" value="InterPro"/>
</dbReference>
<dbReference type="Proteomes" id="UP000652761">
    <property type="component" value="Unassembled WGS sequence"/>
</dbReference>
<proteinExistence type="predicted"/>
<dbReference type="Pfam" id="PF00067">
    <property type="entry name" value="p450"/>
    <property type="match status" value="1"/>
</dbReference>
<evidence type="ECO:0000256" key="1">
    <source>
        <dbReference type="SAM" id="Phobius"/>
    </source>
</evidence>
<comment type="caution">
    <text evidence="2">The sequence shown here is derived from an EMBL/GenBank/DDBJ whole genome shotgun (WGS) entry which is preliminary data.</text>
</comment>
<dbReference type="GO" id="GO:0016705">
    <property type="term" value="F:oxidoreductase activity, acting on paired donors, with incorporation or reduction of molecular oxygen"/>
    <property type="evidence" value="ECO:0007669"/>
    <property type="project" value="InterPro"/>
</dbReference>
<dbReference type="GO" id="GO:0004497">
    <property type="term" value="F:monooxygenase activity"/>
    <property type="evidence" value="ECO:0007669"/>
    <property type="project" value="InterPro"/>
</dbReference>
<dbReference type="PANTHER" id="PTHR47951">
    <property type="entry name" value="OS08G0547900 PROTEIN"/>
    <property type="match status" value="1"/>
</dbReference>
<evidence type="ECO:0000313" key="2">
    <source>
        <dbReference type="EMBL" id="MQL74329.1"/>
    </source>
</evidence>
<feature type="transmembrane region" description="Helical" evidence="1">
    <location>
        <begin position="6"/>
        <end position="26"/>
    </location>
</feature>